<evidence type="ECO:0000313" key="1">
    <source>
        <dbReference type="Proteomes" id="UP000036681"/>
    </source>
</evidence>
<protein>
    <submittedName>
        <fullName evidence="2">YqbF domain-containing protein</fullName>
    </submittedName>
</protein>
<evidence type="ECO:0000313" key="2">
    <source>
        <dbReference type="WBParaSite" id="ALUE_0000666801-mRNA-1"/>
    </source>
</evidence>
<reference evidence="2" key="1">
    <citation type="submission" date="2017-02" db="UniProtKB">
        <authorList>
            <consortium name="WormBaseParasite"/>
        </authorList>
    </citation>
    <scope>IDENTIFICATION</scope>
</reference>
<dbReference type="Proteomes" id="UP000036681">
    <property type="component" value="Unplaced"/>
</dbReference>
<dbReference type="AlphaFoldDB" id="A0A0M3HUY2"/>
<name>A0A0M3HUY2_ASCLU</name>
<dbReference type="WBParaSite" id="ALUE_0000666801-mRNA-1">
    <property type="protein sequence ID" value="ALUE_0000666801-mRNA-1"/>
    <property type="gene ID" value="ALUE_0000666801"/>
</dbReference>
<accession>A0A0M3HUY2</accession>
<proteinExistence type="predicted"/>
<organism evidence="1 2">
    <name type="scientific">Ascaris lumbricoides</name>
    <name type="common">Giant roundworm</name>
    <dbReference type="NCBI Taxonomy" id="6252"/>
    <lineage>
        <taxon>Eukaryota</taxon>
        <taxon>Metazoa</taxon>
        <taxon>Ecdysozoa</taxon>
        <taxon>Nematoda</taxon>
        <taxon>Chromadorea</taxon>
        <taxon>Rhabditida</taxon>
        <taxon>Spirurina</taxon>
        <taxon>Ascaridomorpha</taxon>
        <taxon>Ascaridoidea</taxon>
        <taxon>Ascarididae</taxon>
        <taxon>Ascaris</taxon>
    </lineage>
</organism>
<keyword evidence="1" id="KW-1185">Reference proteome</keyword>
<sequence>MKRESHRYQYELLLKGGMHEYEEVKLDEQICVGTQTDPVSSDDEDRDIR</sequence>